<dbReference type="SUPFAM" id="SSF53756">
    <property type="entry name" value="UDP-Glycosyltransferase/glycogen phosphorylase"/>
    <property type="match status" value="1"/>
</dbReference>
<dbReference type="PANTHER" id="PTHR48045">
    <property type="entry name" value="UDP-GLYCOSYLTRANSFERASE 72B1"/>
    <property type="match status" value="1"/>
</dbReference>
<dbReference type="PANTHER" id="PTHR48045:SF31">
    <property type="entry name" value="UDP-GLYCOSYLTRANSFERASE 76B1-LIKE"/>
    <property type="match status" value="1"/>
</dbReference>
<comment type="caution">
    <text evidence="1">The sequence shown here is derived from an EMBL/GenBank/DDBJ whole genome shotgun (WGS) entry which is preliminary data.</text>
</comment>
<dbReference type="AlphaFoldDB" id="A0AAP0IQC3"/>
<sequence>MEAAWNGVRVLAWPQGGDQKVNAAVVEGCGLGVWKREWGWGVVGGEEIGRKIREMMEDEELKVSAGMVREEAKRAVGDDGGSSRRCLEILVEIWSNGCSSASSKIASTGA</sequence>
<dbReference type="Proteomes" id="UP001419268">
    <property type="component" value="Unassembled WGS sequence"/>
</dbReference>
<keyword evidence="2" id="KW-1185">Reference proteome</keyword>
<dbReference type="Gene3D" id="3.40.50.2000">
    <property type="entry name" value="Glycogen Phosphorylase B"/>
    <property type="match status" value="1"/>
</dbReference>
<protein>
    <submittedName>
        <fullName evidence="1">Uncharacterized protein</fullName>
    </submittedName>
</protein>
<accession>A0AAP0IQC3</accession>
<organism evidence="1 2">
    <name type="scientific">Stephania cephalantha</name>
    <dbReference type="NCBI Taxonomy" id="152367"/>
    <lineage>
        <taxon>Eukaryota</taxon>
        <taxon>Viridiplantae</taxon>
        <taxon>Streptophyta</taxon>
        <taxon>Embryophyta</taxon>
        <taxon>Tracheophyta</taxon>
        <taxon>Spermatophyta</taxon>
        <taxon>Magnoliopsida</taxon>
        <taxon>Ranunculales</taxon>
        <taxon>Menispermaceae</taxon>
        <taxon>Menispermoideae</taxon>
        <taxon>Cissampelideae</taxon>
        <taxon>Stephania</taxon>
    </lineage>
</organism>
<reference evidence="1 2" key="1">
    <citation type="submission" date="2024-01" db="EMBL/GenBank/DDBJ databases">
        <title>Genome assemblies of Stephania.</title>
        <authorList>
            <person name="Yang L."/>
        </authorList>
    </citation>
    <scope>NUCLEOTIDE SEQUENCE [LARGE SCALE GENOMIC DNA]</scope>
    <source>
        <strain evidence="1">JXDWG</strain>
        <tissue evidence="1">Leaf</tissue>
    </source>
</reference>
<name>A0AAP0IQC3_9MAGN</name>
<evidence type="ECO:0000313" key="1">
    <source>
        <dbReference type="EMBL" id="KAK9119043.1"/>
    </source>
</evidence>
<dbReference type="EMBL" id="JBBNAG010000007">
    <property type="protein sequence ID" value="KAK9119043.1"/>
    <property type="molecule type" value="Genomic_DNA"/>
</dbReference>
<evidence type="ECO:0000313" key="2">
    <source>
        <dbReference type="Proteomes" id="UP001419268"/>
    </source>
</evidence>
<gene>
    <name evidence="1" type="ORF">Scep_017136</name>
</gene>
<proteinExistence type="predicted"/>